<keyword evidence="2 5" id="KW-0812">Transmembrane</keyword>
<evidence type="ECO:0008006" key="8">
    <source>
        <dbReference type="Google" id="ProtNLM"/>
    </source>
</evidence>
<dbReference type="Pfam" id="PF01124">
    <property type="entry name" value="MAPEG"/>
    <property type="match status" value="1"/>
</dbReference>
<evidence type="ECO:0000313" key="7">
    <source>
        <dbReference type="Proteomes" id="UP000016534"/>
    </source>
</evidence>
<proteinExistence type="predicted"/>
<dbReference type="PANTHER" id="PTHR35814">
    <property type="match status" value="1"/>
</dbReference>
<dbReference type="SUPFAM" id="SSF161084">
    <property type="entry name" value="MAPEG domain-like"/>
    <property type="match status" value="1"/>
</dbReference>
<accession>A0ABN0NGG3</accession>
<evidence type="ECO:0000256" key="5">
    <source>
        <dbReference type="SAM" id="Phobius"/>
    </source>
</evidence>
<keyword evidence="4 5" id="KW-0472">Membrane</keyword>
<reference evidence="6" key="2">
    <citation type="submission" date="2013-04" db="EMBL/GenBank/DDBJ databases">
        <title>Genome sequence of Pseudoalteromonas undina.</title>
        <authorList>
            <person name="Xie B.-B."/>
            <person name="Rong J.-C."/>
            <person name="Qin Q.-L."/>
            <person name="Shu Y.-L."/>
            <person name="Zhang Y.-Z."/>
        </authorList>
    </citation>
    <scope>NUCLEOTIDE SEQUENCE</scope>
    <source>
        <strain evidence="6">NCIMB 2128</strain>
    </source>
</reference>
<evidence type="ECO:0000256" key="2">
    <source>
        <dbReference type="ARBA" id="ARBA00022692"/>
    </source>
</evidence>
<evidence type="ECO:0000313" key="6">
    <source>
        <dbReference type="EMBL" id="ERG60570.1"/>
    </source>
</evidence>
<dbReference type="PANTHER" id="PTHR35814:SF1">
    <property type="entry name" value="GLUTATHIONE S-TRANSFERASE-RELATED"/>
    <property type="match status" value="1"/>
</dbReference>
<feature type="transmembrane region" description="Helical" evidence="5">
    <location>
        <begin position="99"/>
        <end position="120"/>
    </location>
</feature>
<sequence>MIISSYAALLALYYIYLSINVVKIRKAEGISLGNGSHPALERATRAHGNFIEYVPISLILLFLLEYQGLASHYMHALGGLLFISRALHGSAISTNNLKARVLSMMMTFAILFVSSLILLLSR</sequence>
<name>A0ABN0NGG3_9GAMM</name>
<organism evidence="6 7">
    <name type="scientific">Pseudoalteromonas undina</name>
    <dbReference type="NCBI Taxonomy" id="43660"/>
    <lineage>
        <taxon>Bacteria</taxon>
        <taxon>Pseudomonadati</taxon>
        <taxon>Pseudomonadota</taxon>
        <taxon>Gammaproteobacteria</taxon>
        <taxon>Alteromonadales</taxon>
        <taxon>Pseudoalteromonadaceae</taxon>
        <taxon>Pseudoalteromonas</taxon>
    </lineage>
</organism>
<evidence type="ECO:0000256" key="3">
    <source>
        <dbReference type="ARBA" id="ARBA00022989"/>
    </source>
</evidence>
<comment type="subcellular location">
    <subcellularLocation>
        <location evidence="1">Membrane</location>
    </subcellularLocation>
</comment>
<keyword evidence="3 5" id="KW-1133">Transmembrane helix</keyword>
<dbReference type="InterPro" id="IPR023352">
    <property type="entry name" value="MAPEG-like_dom_sf"/>
</dbReference>
<reference evidence="6" key="1">
    <citation type="journal article" date="2012" name="J. Bacteriol.">
        <title>Genome sequences of type strains of seven species of the marine bacterium Pseudoalteromonas.</title>
        <authorList>
            <person name="Xie B.B."/>
            <person name="Shu Y.L."/>
            <person name="Qin Q.L."/>
            <person name="Rong J.C."/>
            <person name="Zhang X.Y."/>
            <person name="Chen X.L."/>
            <person name="Shi M."/>
            <person name="He H.L."/>
            <person name="Zhou B.C."/>
            <person name="Zhang Y.Z."/>
        </authorList>
    </citation>
    <scope>NUCLEOTIDE SEQUENCE [LARGE SCALE GENOMIC DNA]</scope>
    <source>
        <strain evidence="6">NCIMB 2128</strain>
    </source>
</reference>
<dbReference type="Gene3D" id="1.20.120.550">
    <property type="entry name" value="Membrane associated eicosanoid/glutathione metabolism-like domain"/>
    <property type="match status" value="1"/>
</dbReference>
<dbReference type="EMBL" id="AHCF02000022">
    <property type="protein sequence ID" value="ERG60570.1"/>
    <property type="molecule type" value="Genomic_DNA"/>
</dbReference>
<comment type="caution">
    <text evidence="6">The sequence shown here is derived from an EMBL/GenBank/DDBJ whole genome shotgun (WGS) entry which is preliminary data.</text>
</comment>
<feature type="transmembrane region" description="Helical" evidence="5">
    <location>
        <begin position="6"/>
        <end position="25"/>
    </location>
</feature>
<feature type="transmembrane region" description="Helical" evidence="5">
    <location>
        <begin position="46"/>
        <end position="64"/>
    </location>
</feature>
<evidence type="ECO:0000256" key="4">
    <source>
        <dbReference type="ARBA" id="ARBA00023136"/>
    </source>
</evidence>
<evidence type="ECO:0000256" key="1">
    <source>
        <dbReference type="ARBA" id="ARBA00004370"/>
    </source>
</evidence>
<protein>
    <recommendedName>
        <fullName evidence="8">Glutathione metabolism protein</fullName>
    </recommendedName>
</protein>
<dbReference type="Proteomes" id="UP000016534">
    <property type="component" value="Unassembled WGS sequence"/>
</dbReference>
<gene>
    <name evidence="6" type="ORF">PUND_11250</name>
</gene>
<dbReference type="InterPro" id="IPR001129">
    <property type="entry name" value="Membr-assoc_MAPEG"/>
</dbReference>
<keyword evidence="7" id="KW-1185">Reference proteome</keyword>